<dbReference type="AlphaFoldDB" id="A0A367G2I0"/>
<dbReference type="InterPro" id="IPR017259">
    <property type="entry name" value="UCP037672"/>
</dbReference>
<keyword evidence="1" id="KW-1133">Transmembrane helix</keyword>
<evidence type="ECO:0000313" key="2">
    <source>
        <dbReference type="EMBL" id="RCH44433.1"/>
    </source>
</evidence>
<keyword evidence="1" id="KW-0812">Transmembrane</keyword>
<reference evidence="2 3" key="1">
    <citation type="submission" date="2018-02" db="EMBL/GenBank/DDBJ databases">
        <title>Complete genome sequencing of Faecalibacterium prausnitzii strains isolated from the human gut.</title>
        <authorList>
            <person name="Fitzgerald B.C."/>
            <person name="Shkoporov A.N."/>
            <person name="Ross P.R."/>
            <person name="Hill C."/>
        </authorList>
    </citation>
    <scope>NUCLEOTIDE SEQUENCE [LARGE SCALE GENOMIC DNA]</scope>
    <source>
        <strain evidence="2 3">APC942/31-1</strain>
    </source>
</reference>
<evidence type="ECO:0000313" key="3">
    <source>
        <dbReference type="Proteomes" id="UP000253208"/>
    </source>
</evidence>
<dbReference type="RefSeq" id="WP_015527011.1">
    <property type="nucleotide sequence ID" value="NZ_PSQG01000008.1"/>
</dbReference>
<sequence>MFDQSFSFILTIAALVVGFMLFTGHGSFFMKGGNTQARAQKYDEKKMEKVSGICLILIGVATGVDAFTTSVAAKIAYVVILFVILAVFLFVLRTKCIKK</sequence>
<accession>A0A367G2I0</accession>
<dbReference type="Proteomes" id="UP000253208">
    <property type="component" value="Unassembled WGS sequence"/>
</dbReference>
<protein>
    <submittedName>
        <fullName evidence="2">DUF3784 domain-containing protein</fullName>
    </submittedName>
</protein>
<gene>
    <name evidence="2" type="ORF">C4886_07275</name>
</gene>
<dbReference type="Pfam" id="PF12650">
    <property type="entry name" value="DUF3784"/>
    <property type="match status" value="1"/>
</dbReference>
<evidence type="ECO:0000256" key="1">
    <source>
        <dbReference type="SAM" id="Phobius"/>
    </source>
</evidence>
<keyword evidence="1" id="KW-0472">Membrane</keyword>
<name>A0A367G2I0_9FIRM</name>
<dbReference type="EMBL" id="PSQG01000008">
    <property type="protein sequence ID" value="RCH44433.1"/>
    <property type="molecule type" value="Genomic_DNA"/>
</dbReference>
<comment type="caution">
    <text evidence="2">The sequence shown here is derived from an EMBL/GenBank/DDBJ whole genome shotgun (WGS) entry which is preliminary data.</text>
</comment>
<proteinExistence type="predicted"/>
<feature type="transmembrane region" description="Helical" evidence="1">
    <location>
        <begin position="75"/>
        <end position="92"/>
    </location>
</feature>
<feature type="transmembrane region" description="Helical" evidence="1">
    <location>
        <begin position="50"/>
        <end position="69"/>
    </location>
</feature>
<feature type="transmembrane region" description="Helical" evidence="1">
    <location>
        <begin position="6"/>
        <end position="29"/>
    </location>
</feature>
<organism evidence="2 3">
    <name type="scientific">Blautia obeum</name>
    <dbReference type="NCBI Taxonomy" id="40520"/>
    <lineage>
        <taxon>Bacteria</taxon>
        <taxon>Bacillati</taxon>
        <taxon>Bacillota</taxon>
        <taxon>Clostridia</taxon>
        <taxon>Lachnospirales</taxon>
        <taxon>Lachnospiraceae</taxon>
        <taxon>Blautia</taxon>
    </lineage>
</organism>